<evidence type="ECO:0000313" key="5">
    <source>
        <dbReference type="EMBL" id="TFY62744.1"/>
    </source>
</evidence>
<dbReference type="EMBL" id="SEOQ01000449">
    <property type="protein sequence ID" value="TFY62744.1"/>
    <property type="molecule type" value="Genomic_DNA"/>
</dbReference>
<accession>A0A4Y9YJN5</accession>
<proteinExistence type="predicted"/>
<dbReference type="AlphaFoldDB" id="A0A4Y9YJN5"/>
<keyword evidence="6" id="KW-1185">Reference proteome</keyword>
<keyword evidence="2" id="KW-0539">Nucleus</keyword>
<protein>
    <recommendedName>
        <fullName evidence="4">Transcription factor CBF/NF-Y/archaeal histone domain-containing protein</fullName>
    </recommendedName>
</protein>
<dbReference type="PANTHER" id="PTHR10252">
    <property type="entry name" value="HISTONE-LIKE TRANSCRIPTION FACTOR CCAAT-RELATED"/>
    <property type="match status" value="1"/>
</dbReference>
<feature type="region of interest" description="Disordered" evidence="3">
    <location>
        <begin position="1"/>
        <end position="36"/>
    </location>
</feature>
<dbReference type="Gene3D" id="1.10.20.10">
    <property type="entry name" value="Histone, subunit A"/>
    <property type="match status" value="1"/>
</dbReference>
<name>A0A4Y9YJN5_9AGAM</name>
<dbReference type="InterPro" id="IPR050568">
    <property type="entry name" value="Transcr_DNA_Rep_Reg"/>
</dbReference>
<dbReference type="STRING" id="205917.A0A4Y9YJN5"/>
<dbReference type="PANTHER" id="PTHR10252:SF54">
    <property type="entry name" value="CHROMATIN ACCESSIBILITY COMPLEX PROTEIN 1"/>
    <property type="match status" value="1"/>
</dbReference>
<gene>
    <name evidence="5" type="ORF">EVG20_g6597</name>
</gene>
<evidence type="ECO:0000256" key="3">
    <source>
        <dbReference type="SAM" id="MobiDB-lite"/>
    </source>
</evidence>
<organism evidence="5 6">
    <name type="scientific">Dentipellis fragilis</name>
    <dbReference type="NCBI Taxonomy" id="205917"/>
    <lineage>
        <taxon>Eukaryota</taxon>
        <taxon>Fungi</taxon>
        <taxon>Dikarya</taxon>
        <taxon>Basidiomycota</taxon>
        <taxon>Agaricomycotina</taxon>
        <taxon>Agaricomycetes</taxon>
        <taxon>Russulales</taxon>
        <taxon>Hericiaceae</taxon>
        <taxon>Dentipellis</taxon>
    </lineage>
</organism>
<dbReference type="Pfam" id="PF00808">
    <property type="entry name" value="CBFD_NFYB_HMF"/>
    <property type="match status" value="1"/>
</dbReference>
<dbReference type="GO" id="GO:0046982">
    <property type="term" value="F:protein heterodimerization activity"/>
    <property type="evidence" value="ECO:0007669"/>
    <property type="project" value="InterPro"/>
</dbReference>
<dbReference type="GO" id="GO:0008623">
    <property type="term" value="C:CHRAC"/>
    <property type="evidence" value="ECO:0007669"/>
    <property type="project" value="TreeGrafter"/>
</dbReference>
<feature type="compositionally biased region" description="Pro residues" evidence="3">
    <location>
        <begin position="1"/>
        <end position="11"/>
    </location>
</feature>
<dbReference type="GO" id="GO:0006261">
    <property type="term" value="P:DNA-templated DNA replication"/>
    <property type="evidence" value="ECO:0007669"/>
    <property type="project" value="TreeGrafter"/>
</dbReference>
<reference evidence="5 6" key="1">
    <citation type="submission" date="2019-02" db="EMBL/GenBank/DDBJ databases">
        <title>Genome sequencing of the rare red list fungi Dentipellis fragilis.</title>
        <authorList>
            <person name="Buettner E."/>
            <person name="Kellner H."/>
        </authorList>
    </citation>
    <scope>NUCLEOTIDE SEQUENCE [LARGE SCALE GENOMIC DNA]</scope>
    <source>
        <strain evidence="5 6">DSM 105465</strain>
    </source>
</reference>
<dbReference type="InterPro" id="IPR009072">
    <property type="entry name" value="Histone-fold"/>
</dbReference>
<evidence type="ECO:0000256" key="1">
    <source>
        <dbReference type="ARBA" id="ARBA00004123"/>
    </source>
</evidence>
<dbReference type="OrthoDB" id="636685at2759"/>
<evidence type="ECO:0000259" key="4">
    <source>
        <dbReference type="Pfam" id="PF00808"/>
    </source>
</evidence>
<dbReference type="InterPro" id="IPR003958">
    <property type="entry name" value="CBFA_NFYB_domain"/>
</dbReference>
<feature type="region of interest" description="Disordered" evidence="3">
    <location>
        <begin position="132"/>
        <end position="192"/>
    </location>
</feature>
<dbReference type="Proteomes" id="UP000298327">
    <property type="component" value="Unassembled WGS sequence"/>
</dbReference>
<dbReference type="CDD" id="cd23645">
    <property type="entry name" value="HFD_Dpb3-like"/>
    <property type="match status" value="1"/>
</dbReference>
<dbReference type="SUPFAM" id="SSF47113">
    <property type="entry name" value="Histone-fold"/>
    <property type="match status" value="1"/>
</dbReference>
<evidence type="ECO:0000256" key="2">
    <source>
        <dbReference type="ARBA" id="ARBA00023242"/>
    </source>
</evidence>
<sequence>MVEEATPPPAPDSGETQLETTATATKKGKTKASKGPAALIHVPGKSVLPFSRVQKVLKADEELPTVSREAIFLISKTTEEFIKRFAQAGLRIAQAEKRTTVQYKDMASLVRRVDEFLFLEDIDMPRAGPLAELIRPEPSHPPANPKKKKAPAEKPAGQGTLHDFAAGKGATVQQVVEREDGTLEMAGEEDSD</sequence>
<feature type="domain" description="Transcription factor CBF/NF-Y/archaeal histone" evidence="4">
    <location>
        <begin position="48"/>
        <end position="108"/>
    </location>
</feature>
<comment type="caution">
    <text evidence="5">The sequence shown here is derived from an EMBL/GenBank/DDBJ whole genome shotgun (WGS) entry which is preliminary data.</text>
</comment>
<evidence type="ECO:0000313" key="6">
    <source>
        <dbReference type="Proteomes" id="UP000298327"/>
    </source>
</evidence>
<comment type="subcellular location">
    <subcellularLocation>
        <location evidence="1">Nucleus</location>
    </subcellularLocation>
</comment>